<reference evidence="2" key="1">
    <citation type="submission" date="2021-02" db="EMBL/GenBank/DDBJ databases">
        <title>Genome sequence Cadophora malorum strain M34.</title>
        <authorList>
            <person name="Stefanovic E."/>
            <person name="Vu D."/>
            <person name="Scully C."/>
            <person name="Dijksterhuis J."/>
            <person name="Roader J."/>
            <person name="Houbraken J."/>
        </authorList>
    </citation>
    <scope>NUCLEOTIDE SEQUENCE</scope>
    <source>
        <strain evidence="2">M34</strain>
    </source>
</reference>
<dbReference type="EMBL" id="JAFJYH010000073">
    <property type="protein sequence ID" value="KAG4421008.1"/>
    <property type="molecule type" value="Genomic_DNA"/>
</dbReference>
<dbReference type="SUPFAM" id="SSF48452">
    <property type="entry name" value="TPR-like"/>
    <property type="match status" value="1"/>
</dbReference>
<evidence type="ECO:0000256" key="1">
    <source>
        <dbReference type="SAM" id="MobiDB-lite"/>
    </source>
</evidence>
<dbReference type="PANTHER" id="PTHR46082:SF6">
    <property type="entry name" value="AAA+ ATPASE DOMAIN-CONTAINING PROTEIN-RELATED"/>
    <property type="match status" value="1"/>
</dbReference>
<dbReference type="OrthoDB" id="5986190at2759"/>
<evidence type="ECO:0000313" key="2">
    <source>
        <dbReference type="EMBL" id="KAG4421008.1"/>
    </source>
</evidence>
<name>A0A8H7TLE3_9HELO</name>
<accession>A0A8H7TLE3</accession>
<dbReference type="InterPro" id="IPR027417">
    <property type="entry name" value="P-loop_NTPase"/>
</dbReference>
<evidence type="ECO:0008006" key="4">
    <source>
        <dbReference type="Google" id="ProtNLM"/>
    </source>
</evidence>
<evidence type="ECO:0000313" key="3">
    <source>
        <dbReference type="Proteomes" id="UP000664132"/>
    </source>
</evidence>
<proteinExistence type="predicted"/>
<feature type="compositionally biased region" description="Acidic residues" evidence="1">
    <location>
        <begin position="59"/>
        <end position="71"/>
    </location>
</feature>
<dbReference type="Gene3D" id="3.40.50.300">
    <property type="entry name" value="P-loop containing nucleotide triphosphate hydrolases"/>
    <property type="match status" value="1"/>
</dbReference>
<sequence>MATESVVETIVEQESSIGTKEEEPSPEPAIEPTADAASQSPPQEDFEDVDIPEEKASEPDSEPAPEPEPEPGSELGPEPEPVIEAVKPEPQSPNFITEQLSESLSQILLATFDTVSKYMANRAQNSEVEKLDSEDAEDTAVISEEIAKPSPPNAFKVPHARNPDFVGRISALSQLFGMWNPGHTSQARIAIVGLGGTGKTELAIEFVHRVRHISPTTPINWFSPDDLKLVDEGVPGSKLQEFTKTNHGSETMLVLDTGDDFDILLEVNSDSGRLIDKLHSFEGTIILLARSSQNASEITGSHGICELGDLEVEASVILFRDHLSPEASSAPESQIQEVVSLMAYLPRAIIQAAELISHTGMKVSQFLDMYQRADHFKLRMLGKLDPVSSPEHNISVIGRGVFDVRRFRKTYHKFSQFLYQLYFLGGDSVPWKIFSSADPLDMVITMVLLKGHFLVTEDPSNETYSFHPLVYLAIRNSLGTGESTDTEDKVLEEQQWYEDIVLAFSREYPDSNQDSRSWWKDCFAHLIGGYSLSNDSLKAAVATVYHRESNFFKRKGMLLEALKMIELARHTLPDPTPPEQLTIVQDHVSLLFSLAKYRDMHEVLQRISPEKGSGVLWKKRMQAKLEQADCANRYDTAIDMFRQVLLSAETSDESETSTSSSIDDLGMALMHKGRYRDAASECRKALAERKTSLGSSYPDTLTSCHNLAEILKRDGQIAEALRYIQGALVGRESILGLDHPETVHSRFVKASILRCKAVSLNDFDEAETLVLSCMDTLGYILSNSHPLVICCRSELALIMISRGNYEMAEQMNQAALNAREQGPWLEASTHPDTLTSKHQLAEVLRLKEGCKSADVLSDAVFTDRTAILTNGTLTGQDFHPDQLTSLHHRAIVLSGLKQHLPALQKTDLALTARKTLLGDDHPDVYLSMTWKGEIMRTQLPRYQSERVQTLDTIESLHKQALEGLSWIFGPEHQSTLQCKTNLALLKNERGGSSKAEAEDLYRQIYKSYQRNLGDLHPETLKAKGRYAESLRASSSSNHSQARKLWRESCGGFAKVYGPDAWVTVKAYKEYEKFLRTYPDP</sequence>
<dbReference type="SUPFAM" id="SSF52540">
    <property type="entry name" value="P-loop containing nucleoside triphosphate hydrolases"/>
    <property type="match status" value="1"/>
</dbReference>
<feature type="region of interest" description="Disordered" evidence="1">
    <location>
        <begin position="1"/>
        <end position="86"/>
    </location>
</feature>
<dbReference type="AlphaFoldDB" id="A0A8H7TLE3"/>
<protein>
    <recommendedName>
        <fullName evidence="4">TPR-like protein</fullName>
    </recommendedName>
</protein>
<dbReference type="Proteomes" id="UP000664132">
    <property type="component" value="Unassembled WGS sequence"/>
</dbReference>
<gene>
    <name evidence="2" type="ORF">IFR04_005877</name>
</gene>
<organism evidence="2 3">
    <name type="scientific">Cadophora malorum</name>
    <dbReference type="NCBI Taxonomy" id="108018"/>
    <lineage>
        <taxon>Eukaryota</taxon>
        <taxon>Fungi</taxon>
        <taxon>Dikarya</taxon>
        <taxon>Ascomycota</taxon>
        <taxon>Pezizomycotina</taxon>
        <taxon>Leotiomycetes</taxon>
        <taxon>Helotiales</taxon>
        <taxon>Ploettnerulaceae</taxon>
        <taxon>Cadophora</taxon>
    </lineage>
</organism>
<dbReference type="Pfam" id="PF13374">
    <property type="entry name" value="TPR_10"/>
    <property type="match status" value="2"/>
</dbReference>
<dbReference type="InterPro" id="IPR011990">
    <property type="entry name" value="TPR-like_helical_dom_sf"/>
</dbReference>
<comment type="caution">
    <text evidence="2">The sequence shown here is derived from an EMBL/GenBank/DDBJ whole genome shotgun (WGS) entry which is preliminary data.</text>
</comment>
<dbReference type="Gene3D" id="1.25.40.10">
    <property type="entry name" value="Tetratricopeptide repeat domain"/>
    <property type="match status" value="3"/>
</dbReference>
<dbReference type="PANTHER" id="PTHR46082">
    <property type="entry name" value="ATP/GTP-BINDING PROTEIN-RELATED"/>
    <property type="match status" value="1"/>
</dbReference>
<dbReference type="InterPro" id="IPR053137">
    <property type="entry name" value="NLR-like"/>
</dbReference>
<keyword evidence="3" id="KW-1185">Reference proteome</keyword>